<protein>
    <recommendedName>
        <fullName evidence="1">Chemotaxis methyl-accepting receptor HlyB-like 4HB MCP domain-containing protein</fullName>
    </recommendedName>
</protein>
<dbReference type="Pfam" id="PF12729">
    <property type="entry name" value="4HB_MCP_1"/>
    <property type="match status" value="1"/>
</dbReference>
<dbReference type="EMBL" id="PNYC01000001">
    <property type="protein sequence ID" value="PMS38633.1"/>
    <property type="molecule type" value="Genomic_DNA"/>
</dbReference>
<dbReference type="STRING" id="863227.GCA_000373005_00885"/>
<dbReference type="InterPro" id="IPR024478">
    <property type="entry name" value="HlyB_4HB_MCP"/>
</dbReference>
<dbReference type="OrthoDB" id="9147953at2"/>
<evidence type="ECO:0000313" key="3">
    <source>
        <dbReference type="Proteomes" id="UP000235777"/>
    </source>
</evidence>
<feature type="domain" description="Chemotaxis methyl-accepting receptor HlyB-like 4HB MCP" evidence="1">
    <location>
        <begin position="7"/>
        <end position="103"/>
    </location>
</feature>
<name>A0A2N7XA48_9BURK</name>
<reference evidence="2 3" key="1">
    <citation type="submission" date="2018-01" db="EMBL/GenBank/DDBJ databases">
        <title>Whole genome analyses suggest that Burkholderia sensu lato contains two further novel genera in the rhizoxinica-symbiotica group Mycetohabitans gen. nov., and Trinickia gen. nov.: implications for the evolution of diazotrophy and nodulation in the Burkholderiaceae.</title>
        <authorList>
            <person name="Estrada-de los Santos P."/>
            <person name="Palmer M."/>
            <person name="Chavez-Ramirez B."/>
            <person name="Beukes C."/>
            <person name="Steenkamp E.T."/>
            <person name="Hirsch A.M."/>
            <person name="Manyaka P."/>
            <person name="Maluk M."/>
            <person name="Lafos M."/>
            <person name="Crook M."/>
            <person name="Gross E."/>
            <person name="Simon M.F."/>
            <person name="Bueno dos Reis Junior F."/>
            <person name="Poole P.S."/>
            <person name="Venter S.N."/>
            <person name="James E.K."/>
        </authorList>
    </citation>
    <scope>NUCLEOTIDE SEQUENCE [LARGE SCALE GENOMIC DNA]</scope>
    <source>
        <strain evidence="2 3">JPY 581</strain>
    </source>
</reference>
<comment type="caution">
    <text evidence="2">The sequence shown here is derived from an EMBL/GenBank/DDBJ whole genome shotgun (WGS) entry which is preliminary data.</text>
</comment>
<dbReference type="Proteomes" id="UP000235777">
    <property type="component" value="Unassembled WGS sequence"/>
</dbReference>
<proteinExistence type="predicted"/>
<organism evidence="2 3">
    <name type="scientific">Trinickia symbiotica</name>
    <dbReference type="NCBI Taxonomy" id="863227"/>
    <lineage>
        <taxon>Bacteria</taxon>
        <taxon>Pseudomonadati</taxon>
        <taxon>Pseudomonadota</taxon>
        <taxon>Betaproteobacteria</taxon>
        <taxon>Burkholderiales</taxon>
        <taxon>Burkholderiaceae</taxon>
        <taxon>Trinickia</taxon>
    </lineage>
</organism>
<sequence>MKWFYRLSVGKRLTVLIACATLGLSLISGLAFYEIQRVYDSASYASVNTVPSLVVLDEAQGGFGTTRVLVYQHLLSTDAAEKNEIADKISAQHQRIVEALKRY</sequence>
<evidence type="ECO:0000259" key="1">
    <source>
        <dbReference type="Pfam" id="PF12729"/>
    </source>
</evidence>
<accession>A0A2N7XA48</accession>
<dbReference type="AlphaFoldDB" id="A0A2N7XA48"/>
<evidence type="ECO:0000313" key="2">
    <source>
        <dbReference type="EMBL" id="PMS38633.1"/>
    </source>
</evidence>
<keyword evidence="3" id="KW-1185">Reference proteome</keyword>
<dbReference type="RefSeq" id="WP_026229437.1">
    <property type="nucleotide sequence ID" value="NZ_KB890165.1"/>
</dbReference>
<gene>
    <name evidence="2" type="ORF">C0Z20_01845</name>
</gene>